<proteinExistence type="predicted"/>
<organism evidence="1 2">
    <name type="scientific">Aspergillus tubingensis (strain CBS 134.48)</name>
    <dbReference type="NCBI Taxonomy" id="767770"/>
    <lineage>
        <taxon>Eukaryota</taxon>
        <taxon>Fungi</taxon>
        <taxon>Dikarya</taxon>
        <taxon>Ascomycota</taxon>
        <taxon>Pezizomycotina</taxon>
        <taxon>Eurotiomycetes</taxon>
        <taxon>Eurotiomycetidae</taxon>
        <taxon>Eurotiales</taxon>
        <taxon>Aspergillaceae</taxon>
        <taxon>Aspergillus</taxon>
        <taxon>Aspergillus subgen. Circumdati</taxon>
    </lineage>
</organism>
<protein>
    <submittedName>
        <fullName evidence="1">Uncharacterized protein</fullName>
    </submittedName>
</protein>
<name>A0A1L9MUJ5_ASPTC</name>
<dbReference type="STRING" id="767770.A0A1L9MUJ5"/>
<dbReference type="EMBL" id="KV878207">
    <property type="protein sequence ID" value="OJI80647.1"/>
    <property type="molecule type" value="Genomic_DNA"/>
</dbReference>
<sequence>MADSCQRNLLSHMGIRRSASGSSIGTLHQSSRLRYLRRRKFQKKKHELHPENVVHSARLEFSLHIDGKQPRCVQDFAFKKHSTVKATEGQSGVECEHPCYIDVEFTTIGGVSYGIYHENVSRLNEPAKRVFEHLQLLTSRNNREPRTVKFRVDLDPAKMDHIASFVDALGGLSGYLPNSKAFHPYRGHSGEPRIIFSQ</sequence>
<dbReference type="OMA" id="GVECEHP"/>
<evidence type="ECO:0000313" key="2">
    <source>
        <dbReference type="Proteomes" id="UP000184304"/>
    </source>
</evidence>
<evidence type="ECO:0000313" key="1">
    <source>
        <dbReference type="EMBL" id="OJI80647.1"/>
    </source>
</evidence>
<reference evidence="2" key="1">
    <citation type="journal article" date="2017" name="Genome Biol.">
        <title>Comparative genomics reveals high biological diversity and specific adaptations in the industrially and medically important fungal genus Aspergillus.</title>
        <authorList>
            <person name="de Vries R.P."/>
            <person name="Riley R."/>
            <person name="Wiebenga A."/>
            <person name="Aguilar-Osorio G."/>
            <person name="Amillis S."/>
            <person name="Uchima C.A."/>
            <person name="Anderluh G."/>
            <person name="Asadollahi M."/>
            <person name="Askin M."/>
            <person name="Barry K."/>
            <person name="Battaglia E."/>
            <person name="Bayram O."/>
            <person name="Benocci T."/>
            <person name="Braus-Stromeyer S.A."/>
            <person name="Caldana C."/>
            <person name="Canovas D."/>
            <person name="Cerqueira G.C."/>
            <person name="Chen F."/>
            <person name="Chen W."/>
            <person name="Choi C."/>
            <person name="Clum A."/>
            <person name="Dos Santos R.A."/>
            <person name="Damasio A.R."/>
            <person name="Diallinas G."/>
            <person name="Emri T."/>
            <person name="Fekete E."/>
            <person name="Flipphi M."/>
            <person name="Freyberg S."/>
            <person name="Gallo A."/>
            <person name="Gournas C."/>
            <person name="Habgood R."/>
            <person name="Hainaut M."/>
            <person name="Harispe M.L."/>
            <person name="Henrissat B."/>
            <person name="Hilden K.S."/>
            <person name="Hope R."/>
            <person name="Hossain A."/>
            <person name="Karabika E."/>
            <person name="Karaffa L."/>
            <person name="Karanyi Z."/>
            <person name="Krasevec N."/>
            <person name="Kuo A."/>
            <person name="Kusch H."/>
            <person name="LaButti K."/>
            <person name="Lagendijk E.L."/>
            <person name="Lapidus A."/>
            <person name="Levasseur A."/>
            <person name="Lindquist E."/>
            <person name="Lipzen A."/>
            <person name="Logrieco A.F."/>
            <person name="MacCabe A."/>
            <person name="Maekelae M.R."/>
            <person name="Malavazi I."/>
            <person name="Melin P."/>
            <person name="Meyer V."/>
            <person name="Mielnichuk N."/>
            <person name="Miskei M."/>
            <person name="Molnar A.P."/>
            <person name="Mule G."/>
            <person name="Ngan C.Y."/>
            <person name="Orejas M."/>
            <person name="Orosz E."/>
            <person name="Ouedraogo J.P."/>
            <person name="Overkamp K.M."/>
            <person name="Park H.-S."/>
            <person name="Perrone G."/>
            <person name="Piumi F."/>
            <person name="Punt P.J."/>
            <person name="Ram A.F."/>
            <person name="Ramon A."/>
            <person name="Rauscher S."/>
            <person name="Record E."/>
            <person name="Riano-Pachon D.M."/>
            <person name="Robert V."/>
            <person name="Roehrig J."/>
            <person name="Ruller R."/>
            <person name="Salamov A."/>
            <person name="Salih N.S."/>
            <person name="Samson R.A."/>
            <person name="Sandor E."/>
            <person name="Sanguinetti M."/>
            <person name="Schuetze T."/>
            <person name="Sepcic K."/>
            <person name="Shelest E."/>
            <person name="Sherlock G."/>
            <person name="Sophianopoulou V."/>
            <person name="Squina F.M."/>
            <person name="Sun H."/>
            <person name="Susca A."/>
            <person name="Todd R.B."/>
            <person name="Tsang A."/>
            <person name="Unkles S.E."/>
            <person name="van de Wiele N."/>
            <person name="van Rossen-Uffink D."/>
            <person name="Oliveira J.V."/>
            <person name="Vesth T.C."/>
            <person name="Visser J."/>
            <person name="Yu J.-H."/>
            <person name="Zhou M."/>
            <person name="Andersen M.R."/>
            <person name="Archer D.B."/>
            <person name="Baker S.E."/>
            <person name="Benoit I."/>
            <person name="Brakhage A.A."/>
            <person name="Braus G.H."/>
            <person name="Fischer R."/>
            <person name="Frisvad J.C."/>
            <person name="Goldman G.H."/>
            <person name="Houbraken J."/>
            <person name="Oakley B."/>
            <person name="Pocsi I."/>
            <person name="Scazzocchio C."/>
            <person name="Seiboth B."/>
            <person name="vanKuyk P.A."/>
            <person name="Wortman J."/>
            <person name="Dyer P.S."/>
            <person name="Grigoriev I.V."/>
        </authorList>
    </citation>
    <scope>NUCLEOTIDE SEQUENCE [LARGE SCALE GENOMIC DNA]</scope>
    <source>
        <strain evidence="2">CBS 134.48</strain>
    </source>
</reference>
<dbReference type="AlphaFoldDB" id="A0A1L9MUJ5"/>
<keyword evidence="2" id="KW-1185">Reference proteome</keyword>
<dbReference type="Proteomes" id="UP000184304">
    <property type="component" value="Unassembled WGS sequence"/>
</dbReference>
<accession>A0A1L9MUJ5</accession>
<gene>
    <name evidence="1" type="ORF">ASPTUDRAFT_33528</name>
</gene>
<dbReference type="VEuPathDB" id="FungiDB:ASPTUDRAFT_33528"/>